<name>A0AAV2EEW2_9ROSI</name>
<organism evidence="2 3">
    <name type="scientific">Linum trigynum</name>
    <dbReference type="NCBI Taxonomy" id="586398"/>
    <lineage>
        <taxon>Eukaryota</taxon>
        <taxon>Viridiplantae</taxon>
        <taxon>Streptophyta</taxon>
        <taxon>Embryophyta</taxon>
        <taxon>Tracheophyta</taxon>
        <taxon>Spermatophyta</taxon>
        <taxon>Magnoliopsida</taxon>
        <taxon>eudicotyledons</taxon>
        <taxon>Gunneridae</taxon>
        <taxon>Pentapetalae</taxon>
        <taxon>rosids</taxon>
        <taxon>fabids</taxon>
        <taxon>Malpighiales</taxon>
        <taxon>Linaceae</taxon>
        <taxon>Linum</taxon>
    </lineage>
</organism>
<evidence type="ECO:0000313" key="3">
    <source>
        <dbReference type="Proteomes" id="UP001497516"/>
    </source>
</evidence>
<evidence type="ECO:0000313" key="2">
    <source>
        <dbReference type="EMBL" id="CAL1384128.1"/>
    </source>
</evidence>
<dbReference type="Proteomes" id="UP001497516">
    <property type="component" value="Chromosome 4"/>
</dbReference>
<feature type="region of interest" description="Disordered" evidence="1">
    <location>
        <begin position="1"/>
        <end position="22"/>
    </location>
</feature>
<accession>A0AAV2EEW2</accession>
<feature type="compositionally biased region" description="Polar residues" evidence="1">
    <location>
        <begin position="1"/>
        <end position="11"/>
    </location>
</feature>
<dbReference type="AlphaFoldDB" id="A0AAV2EEW2"/>
<keyword evidence="3" id="KW-1185">Reference proteome</keyword>
<proteinExistence type="predicted"/>
<protein>
    <submittedName>
        <fullName evidence="2">Uncharacterized protein</fullName>
    </submittedName>
</protein>
<reference evidence="2 3" key="1">
    <citation type="submission" date="2024-04" db="EMBL/GenBank/DDBJ databases">
        <authorList>
            <person name="Fracassetti M."/>
        </authorList>
    </citation>
    <scope>NUCLEOTIDE SEQUENCE [LARGE SCALE GENOMIC DNA]</scope>
</reference>
<sequence>METSSFQQPNNAEEKKRNPSIHRQKNSILNKPAFGSSLLESSAYSIFSLLLLLPPPCLPPLHRPRSPPISIICGAPFSFVFIAACDIDCLLLELRFQEQVDLLPDETLLIGQIHPEIFLQLPPDDCGGESRVGAIIDLFLCCRRQEQICHHRYSESSLQIGGGWGFSRTQNPTTLIDEQEPSSFDLFFPWKKNKKTRHI</sequence>
<dbReference type="EMBL" id="OZ034817">
    <property type="protein sequence ID" value="CAL1384128.1"/>
    <property type="molecule type" value="Genomic_DNA"/>
</dbReference>
<evidence type="ECO:0000256" key="1">
    <source>
        <dbReference type="SAM" id="MobiDB-lite"/>
    </source>
</evidence>
<gene>
    <name evidence="2" type="ORF">LTRI10_LOCUS25360</name>
</gene>